<evidence type="ECO:0000313" key="2">
    <source>
        <dbReference type="EMBL" id="KAF2768930.1"/>
    </source>
</evidence>
<protein>
    <submittedName>
        <fullName evidence="2">Uncharacterized protein</fullName>
    </submittedName>
</protein>
<feature type="region of interest" description="Disordered" evidence="1">
    <location>
        <begin position="119"/>
        <end position="155"/>
    </location>
</feature>
<evidence type="ECO:0000313" key="3">
    <source>
        <dbReference type="Proteomes" id="UP000799436"/>
    </source>
</evidence>
<dbReference type="Proteomes" id="UP000799436">
    <property type="component" value="Unassembled WGS sequence"/>
</dbReference>
<name>A0A6G1L8G8_9PEZI</name>
<gene>
    <name evidence="2" type="ORF">EJ03DRAFT_110912</name>
</gene>
<dbReference type="EMBL" id="ML995839">
    <property type="protein sequence ID" value="KAF2768930.1"/>
    <property type="molecule type" value="Genomic_DNA"/>
</dbReference>
<evidence type="ECO:0000256" key="1">
    <source>
        <dbReference type="SAM" id="MobiDB-lite"/>
    </source>
</evidence>
<organism evidence="2 3">
    <name type="scientific">Teratosphaeria nubilosa</name>
    <dbReference type="NCBI Taxonomy" id="161662"/>
    <lineage>
        <taxon>Eukaryota</taxon>
        <taxon>Fungi</taxon>
        <taxon>Dikarya</taxon>
        <taxon>Ascomycota</taxon>
        <taxon>Pezizomycotina</taxon>
        <taxon>Dothideomycetes</taxon>
        <taxon>Dothideomycetidae</taxon>
        <taxon>Mycosphaerellales</taxon>
        <taxon>Teratosphaeriaceae</taxon>
        <taxon>Teratosphaeria</taxon>
    </lineage>
</organism>
<sequence length="155" mass="16722">MVDLVPDDIFDSIVHIVCCSEASTRNGPVLARDGRGTALLARPSIEYASLTYRIKLQPRTARWFNRASRRPPCLPAIPPKPGPTFCGQTASNALPYLNPGTQQVSKRSAAFTCSIVSHAADRHRSPPPPPPGGAASSNPVRKFLRRSSQDSCQSS</sequence>
<dbReference type="AlphaFoldDB" id="A0A6G1L8G8"/>
<reference evidence="2" key="1">
    <citation type="journal article" date="2020" name="Stud. Mycol.">
        <title>101 Dothideomycetes genomes: a test case for predicting lifestyles and emergence of pathogens.</title>
        <authorList>
            <person name="Haridas S."/>
            <person name="Albert R."/>
            <person name="Binder M."/>
            <person name="Bloem J."/>
            <person name="Labutti K."/>
            <person name="Salamov A."/>
            <person name="Andreopoulos B."/>
            <person name="Baker S."/>
            <person name="Barry K."/>
            <person name="Bills G."/>
            <person name="Bluhm B."/>
            <person name="Cannon C."/>
            <person name="Castanera R."/>
            <person name="Culley D."/>
            <person name="Daum C."/>
            <person name="Ezra D."/>
            <person name="Gonzalez J."/>
            <person name="Henrissat B."/>
            <person name="Kuo A."/>
            <person name="Liang C."/>
            <person name="Lipzen A."/>
            <person name="Lutzoni F."/>
            <person name="Magnuson J."/>
            <person name="Mondo S."/>
            <person name="Nolan M."/>
            <person name="Ohm R."/>
            <person name="Pangilinan J."/>
            <person name="Park H.-J."/>
            <person name="Ramirez L."/>
            <person name="Alfaro M."/>
            <person name="Sun H."/>
            <person name="Tritt A."/>
            <person name="Yoshinaga Y."/>
            <person name="Zwiers L.-H."/>
            <person name="Turgeon B."/>
            <person name="Goodwin S."/>
            <person name="Spatafora J."/>
            <person name="Crous P."/>
            <person name="Grigoriev I."/>
        </authorList>
    </citation>
    <scope>NUCLEOTIDE SEQUENCE</scope>
    <source>
        <strain evidence="2">CBS 116005</strain>
    </source>
</reference>
<keyword evidence="3" id="KW-1185">Reference proteome</keyword>
<accession>A0A6G1L8G8</accession>
<proteinExistence type="predicted"/>